<protein>
    <submittedName>
        <fullName evidence="7">Xylan 1,4-beta-xylosidase</fullName>
    </submittedName>
</protein>
<keyword evidence="2" id="KW-0378">Hydrolase</keyword>
<dbReference type="AlphaFoldDB" id="A0A1H0A5I1"/>
<accession>A0A1H0A5I1</accession>
<dbReference type="SUPFAM" id="SSF49265">
    <property type="entry name" value="Fibronectin type III"/>
    <property type="match status" value="1"/>
</dbReference>
<dbReference type="InterPro" id="IPR051923">
    <property type="entry name" value="Glycosyl_Hydrolase_39"/>
</dbReference>
<gene>
    <name evidence="7" type="ORF">SAMN05444921_12384</name>
</gene>
<dbReference type="EMBL" id="FNHI01000023">
    <property type="protein sequence ID" value="SDN28494.1"/>
    <property type="molecule type" value="Genomic_DNA"/>
</dbReference>
<name>A0A1H0A5I1_9ACTN</name>
<dbReference type="Gene3D" id="2.60.40.1500">
    <property type="entry name" value="Glycosyl hydrolase domain, family 39"/>
    <property type="match status" value="1"/>
</dbReference>
<feature type="domain" description="Glycosyl hydrolases family 39 N-terminal catalytic" evidence="6">
    <location>
        <begin position="134"/>
        <end position="359"/>
    </location>
</feature>
<dbReference type="Gene3D" id="3.20.20.80">
    <property type="entry name" value="Glycosidases"/>
    <property type="match status" value="1"/>
</dbReference>
<evidence type="ECO:0000313" key="8">
    <source>
        <dbReference type="Proteomes" id="UP000199063"/>
    </source>
</evidence>
<dbReference type="Pfam" id="PF01229">
    <property type="entry name" value="Glyco_hydro_39"/>
    <property type="match status" value="2"/>
</dbReference>
<keyword evidence="8" id="KW-1185">Reference proteome</keyword>
<dbReference type="InterPro" id="IPR017853">
    <property type="entry name" value="GH"/>
</dbReference>
<organism evidence="7 8">
    <name type="scientific">Streptomyces wuyuanensis</name>
    <dbReference type="NCBI Taxonomy" id="1196353"/>
    <lineage>
        <taxon>Bacteria</taxon>
        <taxon>Bacillati</taxon>
        <taxon>Actinomycetota</taxon>
        <taxon>Actinomycetes</taxon>
        <taxon>Kitasatosporales</taxon>
        <taxon>Streptomycetaceae</taxon>
        <taxon>Streptomyces</taxon>
    </lineage>
</organism>
<dbReference type="RefSeq" id="WP_244529689.1">
    <property type="nucleotide sequence ID" value="NZ_FNHI01000023.1"/>
</dbReference>
<dbReference type="STRING" id="1196353.SAMN05444921_12384"/>
<evidence type="ECO:0000256" key="1">
    <source>
        <dbReference type="ARBA" id="ARBA00008875"/>
    </source>
</evidence>
<dbReference type="SUPFAM" id="SSF51445">
    <property type="entry name" value="(Trans)glycosidases"/>
    <property type="match status" value="1"/>
</dbReference>
<dbReference type="InterPro" id="IPR049166">
    <property type="entry name" value="GH39_cat"/>
</dbReference>
<dbReference type="PRINTS" id="PR00745">
    <property type="entry name" value="GLHYDRLASE39"/>
</dbReference>
<dbReference type="GeneID" id="40832983"/>
<sequence length="614" mass="64175">MITTPTAPIGGKRPVSCSGDRPLPGTLALPAPTGLHSQDGTGHVLLDWDPVDGALGYVVHRSDSVDGPFAPLDHGDGDVPAVPRPPYADTRVEAGRGYWYKVASWTDAGPGPLTPGPVRGCARARGIGPAAVAVCVDAGTAPVPLRGVWRRTICSAHLPPSPDDGPGPGGADAAVEHAEALRIVLGGIGIRTVHGTFLPERVTVRPDGRFDFTGLDAALDRLLAAGLEPVVELSFPSAGLAADPCATVLTRGGGTSAPPDGGRYGELCRELTVHVRERHGADEVAGWLFEVRNEPGPEVLRSGSQDACHRRYETAARAVKSVDDRIRVGGRSSAAAPWVGALLEFCRREDVPIDFVSARTRGDAPLDLRPLTRSFARATGRPEPEILWTERGFTAGRFQPADDSAFAAPSVLRAVKSALASADALASWAATDHSARSGSPPALFHGGSGLLTAGNLRKPRFWALRLLSGLAGGRVPARVTGDGAEALVEALATAAGDGTHADVLVWNGTPDRTRAAGAAALDRAALVEVRGLTPRAVYDVTLWRVDEDHADIRTVWEAMGGGDWPDARQWARLRAADVLPAEPLPAVAASPDGTVSLSVDLPMPGVRSLRLTRA</sequence>
<comment type="similarity">
    <text evidence="1">Belongs to the glycosyl hydrolase 39 family.</text>
</comment>
<feature type="domain" description="Glycosyl hydrolases family 39 N-terminal catalytic" evidence="6">
    <location>
        <begin position="396"/>
        <end position="577"/>
    </location>
</feature>
<evidence type="ECO:0000256" key="3">
    <source>
        <dbReference type="ARBA" id="ARBA00023295"/>
    </source>
</evidence>
<evidence type="ECO:0000313" key="7">
    <source>
        <dbReference type="EMBL" id="SDN28494.1"/>
    </source>
</evidence>
<dbReference type="InterPro" id="IPR036116">
    <property type="entry name" value="FN3_sf"/>
</dbReference>
<feature type="compositionally biased region" description="Low complexity" evidence="5">
    <location>
        <begin position="22"/>
        <end position="35"/>
    </location>
</feature>
<dbReference type="PANTHER" id="PTHR12631:SF10">
    <property type="entry name" value="BETA-XYLOSIDASE-LIKE PROTEIN-RELATED"/>
    <property type="match status" value="1"/>
</dbReference>
<feature type="active site" description="Proton donor" evidence="4">
    <location>
        <position position="294"/>
    </location>
</feature>
<evidence type="ECO:0000256" key="4">
    <source>
        <dbReference type="PIRSR" id="PIRSR600514-1"/>
    </source>
</evidence>
<dbReference type="InterPro" id="IPR000514">
    <property type="entry name" value="Glyco_hydro_39"/>
</dbReference>
<evidence type="ECO:0000256" key="5">
    <source>
        <dbReference type="SAM" id="MobiDB-lite"/>
    </source>
</evidence>
<dbReference type="GO" id="GO:0005975">
    <property type="term" value="P:carbohydrate metabolic process"/>
    <property type="evidence" value="ECO:0007669"/>
    <property type="project" value="InterPro"/>
</dbReference>
<dbReference type="InterPro" id="IPR013783">
    <property type="entry name" value="Ig-like_fold"/>
</dbReference>
<evidence type="ECO:0000256" key="2">
    <source>
        <dbReference type="ARBA" id="ARBA00022801"/>
    </source>
</evidence>
<proteinExistence type="inferred from homology"/>
<dbReference type="SUPFAM" id="SSF51011">
    <property type="entry name" value="Glycosyl hydrolase domain"/>
    <property type="match status" value="1"/>
</dbReference>
<dbReference type="GO" id="GO:0004553">
    <property type="term" value="F:hydrolase activity, hydrolyzing O-glycosyl compounds"/>
    <property type="evidence" value="ECO:0007669"/>
    <property type="project" value="InterPro"/>
</dbReference>
<reference evidence="8" key="1">
    <citation type="submission" date="2016-10" db="EMBL/GenBank/DDBJ databases">
        <authorList>
            <person name="Varghese N."/>
            <person name="Submissions S."/>
        </authorList>
    </citation>
    <scope>NUCLEOTIDE SEQUENCE [LARGE SCALE GENOMIC DNA]</scope>
    <source>
        <strain evidence="8">CGMCC 4.7042</strain>
    </source>
</reference>
<dbReference type="Gene3D" id="2.60.40.10">
    <property type="entry name" value="Immunoglobulins"/>
    <property type="match status" value="1"/>
</dbReference>
<dbReference type="Proteomes" id="UP000199063">
    <property type="component" value="Unassembled WGS sequence"/>
</dbReference>
<dbReference type="PANTHER" id="PTHR12631">
    <property type="entry name" value="ALPHA-L-IDURONIDASE"/>
    <property type="match status" value="1"/>
</dbReference>
<keyword evidence="3" id="KW-0326">Glycosidase</keyword>
<feature type="region of interest" description="Disordered" evidence="5">
    <location>
        <begin position="1"/>
        <end position="35"/>
    </location>
</feature>
<evidence type="ECO:0000259" key="6">
    <source>
        <dbReference type="Pfam" id="PF01229"/>
    </source>
</evidence>